<evidence type="ECO:0000256" key="5">
    <source>
        <dbReference type="ARBA" id="ARBA00022630"/>
    </source>
</evidence>
<dbReference type="Gene3D" id="3.60.150.10">
    <property type="entry name" value="Chorismate synthase AroC"/>
    <property type="match status" value="1"/>
</dbReference>
<keyword evidence="10 11" id="KW-0456">Lyase</keyword>
<accession>A0A9D2KIT0</accession>
<gene>
    <name evidence="11 13" type="primary">aroC</name>
    <name evidence="13" type="ORF">H9798_01780</name>
</gene>
<dbReference type="Pfam" id="PF01264">
    <property type="entry name" value="Chorismate_synt"/>
    <property type="match status" value="1"/>
</dbReference>
<feature type="binding site" evidence="11">
    <location>
        <begin position="125"/>
        <end position="127"/>
    </location>
    <ligand>
        <name>FMN</name>
        <dbReference type="ChEBI" id="CHEBI:58210"/>
    </ligand>
</feature>
<keyword evidence="5 11" id="KW-0285">Flavoprotein</keyword>
<evidence type="ECO:0000256" key="11">
    <source>
        <dbReference type="HAMAP-Rule" id="MF_00300"/>
    </source>
</evidence>
<organism evidence="13 14">
    <name type="scientific">Candidatus Mediterraneibacter pullicola</name>
    <dbReference type="NCBI Taxonomy" id="2838682"/>
    <lineage>
        <taxon>Bacteria</taxon>
        <taxon>Bacillati</taxon>
        <taxon>Bacillota</taxon>
        <taxon>Clostridia</taxon>
        <taxon>Lachnospirales</taxon>
        <taxon>Lachnospiraceae</taxon>
        <taxon>Mediterraneibacter</taxon>
    </lineage>
</organism>
<comment type="catalytic activity">
    <reaction evidence="11 12">
        <text>5-O-(1-carboxyvinyl)-3-phosphoshikimate = chorismate + phosphate</text>
        <dbReference type="Rhea" id="RHEA:21020"/>
        <dbReference type="ChEBI" id="CHEBI:29748"/>
        <dbReference type="ChEBI" id="CHEBI:43474"/>
        <dbReference type="ChEBI" id="CHEBI:57701"/>
        <dbReference type="EC" id="4.2.3.5"/>
    </reaction>
</comment>
<evidence type="ECO:0000256" key="1">
    <source>
        <dbReference type="ARBA" id="ARBA00005044"/>
    </source>
</evidence>
<name>A0A9D2KIT0_9FIRM</name>
<feature type="binding site" evidence="11">
    <location>
        <position position="288"/>
    </location>
    <ligand>
        <name>FMN</name>
        <dbReference type="ChEBI" id="CHEBI:58210"/>
    </ligand>
</feature>
<dbReference type="PROSITE" id="PS00788">
    <property type="entry name" value="CHORISMATE_SYNTHASE_2"/>
    <property type="match status" value="1"/>
</dbReference>
<evidence type="ECO:0000313" key="13">
    <source>
        <dbReference type="EMBL" id="HJA05866.1"/>
    </source>
</evidence>
<dbReference type="GO" id="GO:0004107">
    <property type="term" value="F:chorismate synthase activity"/>
    <property type="evidence" value="ECO:0007669"/>
    <property type="project" value="UniProtKB-UniRule"/>
</dbReference>
<comment type="pathway">
    <text evidence="1 11 12">Metabolic intermediate biosynthesis; chorismate biosynthesis; chorismate from D-erythrose 4-phosphate and phosphoenolpyruvate: step 7/7.</text>
</comment>
<dbReference type="InterPro" id="IPR020541">
    <property type="entry name" value="Chorismate_synthase_CS"/>
</dbReference>
<dbReference type="PANTHER" id="PTHR21085:SF0">
    <property type="entry name" value="CHORISMATE SYNTHASE"/>
    <property type="match status" value="1"/>
</dbReference>
<dbReference type="SUPFAM" id="SSF103263">
    <property type="entry name" value="Chorismate synthase, AroC"/>
    <property type="match status" value="1"/>
</dbReference>
<feature type="binding site" evidence="11">
    <location>
        <begin position="303"/>
        <end position="307"/>
    </location>
    <ligand>
        <name>FMN</name>
        <dbReference type="ChEBI" id="CHEBI:58210"/>
    </ligand>
</feature>
<keyword evidence="4 11" id="KW-0028">Amino-acid biosynthesis</keyword>
<comment type="function">
    <text evidence="11">Catalyzes the anti-1,4-elimination of the C-3 phosphate and the C-6 proR hydrogen from 5-enolpyruvylshikimate-3-phosphate (EPSP) to yield chorismate, which is the branch point compound that serves as the starting substrate for the three terminal pathways of aromatic amino acid biosynthesis. This reaction introduces a second double bond into the aromatic ring system.</text>
</comment>
<dbReference type="GO" id="GO:0005829">
    <property type="term" value="C:cytosol"/>
    <property type="evidence" value="ECO:0007669"/>
    <property type="project" value="TreeGrafter"/>
</dbReference>
<keyword evidence="7 11" id="KW-0274">FAD</keyword>
<protein>
    <recommendedName>
        <fullName evidence="3 11">Chorismate synthase</fullName>
        <shortName evidence="11">CS</shortName>
        <ecNumber evidence="3 11">4.2.3.5</ecNumber>
    </recommendedName>
    <alternativeName>
        <fullName evidence="11">5-enolpyruvylshikimate-3-phosphate phospholyase</fullName>
    </alternativeName>
</protein>
<evidence type="ECO:0000313" key="14">
    <source>
        <dbReference type="Proteomes" id="UP000824223"/>
    </source>
</evidence>
<dbReference type="AlphaFoldDB" id="A0A9D2KIT0"/>
<dbReference type="InterPro" id="IPR000453">
    <property type="entry name" value="Chorismate_synth"/>
</dbReference>
<evidence type="ECO:0000256" key="7">
    <source>
        <dbReference type="ARBA" id="ARBA00022827"/>
    </source>
</evidence>
<evidence type="ECO:0000256" key="9">
    <source>
        <dbReference type="ARBA" id="ARBA00023141"/>
    </source>
</evidence>
<sequence length="372" mass="39581">MSGSSFGTIFRVTTWGESHGPGIGVVIDGCPAGLSLCEEDIQKYLDRRKPGQSKYTTRRTESDTVEILSGVFEGKTTGTPISLLVRNQDQRSRDYGNIAVLFRPGHADYPFTEKYGFRDYRGGGRSSGRETIGRVAAGAVASLLLKELGITVLAYTKAIGSFSISPADYRMSEIYENSLYMPNNAVAEQAGEYISSLMSETDSCGGIIECIAKGLPVGLGEPVFDKLDALLAQAVMSVGAVKGVEIGDGFAAASSVGSKNNDAFRRGGNGDTDRSICKMTNHSGGTLGGMSDGADLILRAAIKPTSSIAKIQQTVDIHGENADITVHGRHDPVIVPRAVVVVESMTAITLTDLLLRNMSSKLDHVRKVYSGQ</sequence>
<comment type="cofactor">
    <cofactor evidence="11 12">
        <name>FMNH2</name>
        <dbReference type="ChEBI" id="CHEBI:57618"/>
    </cofactor>
    <text evidence="11 12">Reduced FMN (FMNH(2)).</text>
</comment>
<comment type="caution">
    <text evidence="13">The sequence shown here is derived from an EMBL/GenBank/DDBJ whole genome shotgun (WGS) entry which is preliminary data.</text>
</comment>
<dbReference type="PROSITE" id="PS00789">
    <property type="entry name" value="CHORISMATE_SYNTHASE_3"/>
    <property type="match status" value="1"/>
</dbReference>
<dbReference type="InterPro" id="IPR035904">
    <property type="entry name" value="Chorismate_synth_AroC_sf"/>
</dbReference>
<dbReference type="GO" id="GO:0009423">
    <property type="term" value="P:chorismate biosynthetic process"/>
    <property type="evidence" value="ECO:0007669"/>
    <property type="project" value="UniProtKB-UniRule"/>
</dbReference>
<feature type="binding site" evidence="11">
    <location>
        <position position="329"/>
    </location>
    <ligand>
        <name>FMN</name>
        <dbReference type="ChEBI" id="CHEBI:58210"/>
    </ligand>
</feature>
<evidence type="ECO:0000256" key="12">
    <source>
        <dbReference type="RuleBase" id="RU000605"/>
    </source>
</evidence>
<dbReference type="PROSITE" id="PS00787">
    <property type="entry name" value="CHORISMATE_SYNTHASE_1"/>
    <property type="match status" value="1"/>
</dbReference>
<dbReference type="PANTHER" id="PTHR21085">
    <property type="entry name" value="CHORISMATE SYNTHASE"/>
    <property type="match status" value="1"/>
</dbReference>
<keyword evidence="9 11" id="KW-0057">Aromatic amino acid biosynthesis</keyword>
<dbReference type="Proteomes" id="UP000824223">
    <property type="component" value="Unassembled WGS sequence"/>
</dbReference>
<dbReference type="FunFam" id="3.60.150.10:FF:000002">
    <property type="entry name" value="Chorismate synthase"/>
    <property type="match status" value="1"/>
</dbReference>
<dbReference type="EC" id="4.2.3.5" evidence="3 11"/>
<evidence type="ECO:0000256" key="3">
    <source>
        <dbReference type="ARBA" id="ARBA00013036"/>
    </source>
</evidence>
<dbReference type="NCBIfam" id="NF003793">
    <property type="entry name" value="PRK05382.1"/>
    <property type="match status" value="1"/>
</dbReference>
<comment type="subunit">
    <text evidence="11">Homotetramer.</text>
</comment>
<dbReference type="GO" id="GO:0008652">
    <property type="term" value="P:amino acid biosynthetic process"/>
    <property type="evidence" value="ECO:0007669"/>
    <property type="project" value="UniProtKB-KW"/>
</dbReference>
<feature type="binding site" evidence="11">
    <location>
        <position position="48"/>
    </location>
    <ligand>
        <name>NADP(+)</name>
        <dbReference type="ChEBI" id="CHEBI:58349"/>
    </ligand>
</feature>
<evidence type="ECO:0000256" key="10">
    <source>
        <dbReference type="ARBA" id="ARBA00023239"/>
    </source>
</evidence>
<dbReference type="CDD" id="cd07304">
    <property type="entry name" value="Chorismate_synthase"/>
    <property type="match status" value="1"/>
</dbReference>
<dbReference type="NCBIfam" id="TIGR00033">
    <property type="entry name" value="aroC"/>
    <property type="match status" value="1"/>
</dbReference>
<feature type="binding site" evidence="11">
    <location>
        <position position="54"/>
    </location>
    <ligand>
        <name>NADP(+)</name>
        <dbReference type="ChEBI" id="CHEBI:58349"/>
    </ligand>
</feature>
<evidence type="ECO:0000256" key="4">
    <source>
        <dbReference type="ARBA" id="ARBA00022605"/>
    </source>
</evidence>
<evidence type="ECO:0000256" key="6">
    <source>
        <dbReference type="ARBA" id="ARBA00022643"/>
    </source>
</evidence>
<evidence type="ECO:0000256" key="2">
    <source>
        <dbReference type="ARBA" id="ARBA00008014"/>
    </source>
</evidence>
<dbReference type="GO" id="GO:0010181">
    <property type="term" value="F:FMN binding"/>
    <property type="evidence" value="ECO:0007669"/>
    <property type="project" value="TreeGrafter"/>
</dbReference>
<reference evidence="13" key="2">
    <citation type="submission" date="2021-04" db="EMBL/GenBank/DDBJ databases">
        <authorList>
            <person name="Gilroy R."/>
        </authorList>
    </citation>
    <scope>NUCLEOTIDE SEQUENCE</scope>
    <source>
        <strain evidence="13">ChiSjej2B20-11307</strain>
    </source>
</reference>
<proteinExistence type="inferred from homology"/>
<dbReference type="HAMAP" id="MF_00300">
    <property type="entry name" value="Chorismate_synth"/>
    <property type="match status" value="1"/>
</dbReference>
<evidence type="ECO:0000256" key="8">
    <source>
        <dbReference type="ARBA" id="ARBA00022857"/>
    </source>
</evidence>
<dbReference type="GO" id="GO:0009073">
    <property type="term" value="P:aromatic amino acid family biosynthetic process"/>
    <property type="evidence" value="ECO:0007669"/>
    <property type="project" value="UniProtKB-KW"/>
</dbReference>
<dbReference type="EMBL" id="DXAK01000008">
    <property type="protein sequence ID" value="HJA05866.1"/>
    <property type="molecule type" value="Genomic_DNA"/>
</dbReference>
<dbReference type="PIRSF" id="PIRSF001456">
    <property type="entry name" value="Chorismate_synth"/>
    <property type="match status" value="1"/>
</dbReference>
<comment type="caution">
    <text evidence="11">Lacks conserved residue(s) required for the propagation of feature annotation.</text>
</comment>
<reference evidence="13" key="1">
    <citation type="journal article" date="2021" name="PeerJ">
        <title>Extensive microbial diversity within the chicken gut microbiome revealed by metagenomics and culture.</title>
        <authorList>
            <person name="Gilroy R."/>
            <person name="Ravi A."/>
            <person name="Getino M."/>
            <person name="Pursley I."/>
            <person name="Horton D.L."/>
            <person name="Alikhan N.F."/>
            <person name="Baker D."/>
            <person name="Gharbi K."/>
            <person name="Hall N."/>
            <person name="Watson M."/>
            <person name="Adriaenssens E.M."/>
            <person name="Foster-Nyarko E."/>
            <person name="Jarju S."/>
            <person name="Secka A."/>
            <person name="Antonio M."/>
            <person name="Oren A."/>
            <person name="Chaudhuri R.R."/>
            <person name="La Ragione R."/>
            <person name="Hildebrand F."/>
            <person name="Pallen M.J."/>
        </authorList>
    </citation>
    <scope>NUCLEOTIDE SEQUENCE</scope>
    <source>
        <strain evidence="13">ChiSjej2B20-11307</strain>
    </source>
</reference>
<comment type="similarity">
    <text evidence="2 11 12">Belongs to the chorismate synthase family.</text>
</comment>
<keyword evidence="8 11" id="KW-0521">NADP</keyword>
<keyword evidence="6 11" id="KW-0288">FMN</keyword>